<protein>
    <submittedName>
        <fullName evidence="2">Uncharacterized protein</fullName>
    </submittedName>
</protein>
<accession>X1KB53</accession>
<organism evidence="2">
    <name type="scientific">marine sediment metagenome</name>
    <dbReference type="NCBI Taxonomy" id="412755"/>
    <lineage>
        <taxon>unclassified sequences</taxon>
        <taxon>metagenomes</taxon>
        <taxon>ecological metagenomes</taxon>
    </lineage>
</organism>
<feature type="coiled-coil region" evidence="1">
    <location>
        <begin position="26"/>
        <end position="81"/>
    </location>
</feature>
<reference evidence="2" key="1">
    <citation type="journal article" date="2014" name="Front. Microbiol.">
        <title>High frequency of phylogenetically diverse reductive dehalogenase-homologous genes in deep subseafloor sedimentary metagenomes.</title>
        <authorList>
            <person name="Kawai M."/>
            <person name="Futagami T."/>
            <person name="Toyoda A."/>
            <person name="Takaki Y."/>
            <person name="Nishi S."/>
            <person name="Hori S."/>
            <person name="Arai W."/>
            <person name="Tsubouchi T."/>
            <person name="Morono Y."/>
            <person name="Uchiyama I."/>
            <person name="Ito T."/>
            <person name="Fujiyama A."/>
            <person name="Inagaki F."/>
            <person name="Takami H."/>
        </authorList>
    </citation>
    <scope>NUCLEOTIDE SEQUENCE</scope>
    <source>
        <strain evidence="2">Expedition CK06-06</strain>
    </source>
</reference>
<dbReference type="AlphaFoldDB" id="X1KB53"/>
<sequence>MFKFSKILVIILLAAFLLPHFFTLAETDSVKERDALEEELKELEEKILQYEEDITKTEQEKRTLQNQIYILRQKVEKLNLQIH</sequence>
<evidence type="ECO:0000256" key="1">
    <source>
        <dbReference type="SAM" id="Coils"/>
    </source>
</evidence>
<keyword evidence="1" id="KW-0175">Coiled coil</keyword>
<dbReference type="EMBL" id="BARV01012472">
    <property type="protein sequence ID" value="GAI04252.1"/>
    <property type="molecule type" value="Genomic_DNA"/>
</dbReference>
<name>X1KB53_9ZZZZ</name>
<comment type="caution">
    <text evidence="2">The sequence shown here is derived from an EMBL/GenBank/DDBJ whole genome shotgun (WGS) entry which is preliminary data.</text>
</comment>
<proteinExistence type="predicted"/>
<evidence type="ECO:0000313" key="2">
    <source>
        <dbReference type="EMBL" id="GAI04252.1"/>
    </source>
</evidence>
<feature type="non-terminal residue" evidence="2">
    <location>
        <position position="83"/>
    </location>
</feature>
<gene>
    <name evidence="2" type="ORF">S06H3_23083</name>
</gene>